<comment type="caution">
    <text evidence="2">The sequence shown here is derived from an EMBL/GenBank/DDBJ whole genome shotgun (WGS) entry which is preliminary data.</text>
</comment>
<name>A0A8S3ANA2_9BILA</name>
<evidence type="ECO:0000313" key="3">
    <source>
        <dbReference type="Proteomes" id="UP000676336"/>
    </source>
</evidence>
<accession>A0A8S3ANA2</accession>
<sequence>MQFANSDIQVLNVVHEHPAVKSLGNIPVQSSSSPHKKKSLIHDDPAAKNNVTDRTISLFDHLPRDYVLKRLLAVYPKKPFGGRRAIAAVTTTPPILTINTNMILVPTVVEKKGPWKPAREYFPREELDYINEIFLQMGNEDGAEQTKIIQQVNYPAAYMCDDDGDETGNGSSSASSSYLPRVRTGFMENMNLNENDRIQQWLNDGVIDNVGDDAARISDNLRPTESSNKTEYDVVLDDQLLLSLFNDTGRDLLDDHSDGV</sequence>
<dbReference type="Proteomes" id="UP000676336">
    <property type="component" value="Unassembled WGS sequence"/>
</dbReference>
<proteinExistence type="predicted"/>
<evidence type="ECO:0000256" key="1">
    <source>
        <dbReference type="SAM" id="MobiDB-lite"/>
    </source>
</evidence>
<gene>
    <name evidence="2" type="ORF">SMN809_LOCUS43950</name>
</gene>
<organism evidence="2 3">
    <name type="scientific">Rotaria magnacalcarata</name>
    <dbReference type="NCBI Taxonomy" id="392030"/>
    <lineage>
        <taxon>Eukaryota</taxon>
        <taxon>Metazoa</taxon>
        <taxon>Spiralia</taxon>
        <taxon>Gnathifera</taxon>
        <taxon>Rotifera</taxon>
        <taxon>Eurotatoria</taxon>
        <taxon>Bdelloidea</taxon>
        <taxon>Philodinida</taxon>
        <taxon>Philodinidae</taxon>
        <taxon>Rotaria</taxon>
    </lineage>
</organism>
<evidence type="ECO:0000313" key="2">
    <source>
        <dbReference type="EMBL" id="CAF4723411.1"/>
    </source>
</evidence>
<dbReference type="EMBL" id="CAJOBI010130758">
    <property type="protein sequence ID" value="CAF4723411.1"/>
    <property type="molecule type" value="Genomic_DNA"/>
</dbReference>
<feature type="region of interest" description="Disordered" evidence="1">
    <location>
        <begin position="24"/>
        <end position="45"/>
    </location>
</feature>
<reference evidence="2" key="1">
    <citation type="submission" date="2021-02" db="EMBL/GenBank/DDBJ databases">
        <authorList>
            <person name="Nowell W R."/>
        </authorList>
    </citation>
    <scope>NUCLEOTIDE SEQUENCE</scope>
</reference>
<protein>
    <submittedName>
        <fullName evidence="2">Uncharacterized protein</fullName>
    </submittedName>
</protein>
<dbReference type="AlphaFoldDB" id="A0A8S3ANA2"/>